<dbReference type="Pfam" id="PF14279">
    <property type="entry name" value="HNH_5"/>
    <property type="match status" value="1"/>
</dbReference>
<evidence type="ECO:0000313" key="2">
    <source>
        <dbReference type="EMBL" id="GHC64581.1"/>
    </source>
</evidence>
<dbReference type="GO" id="GO:0004519">
    <property type="term" value="F:endonuclease activity"/>
    <property type="evidence" value="ECO:0007669"/>
    <property type="project" value="UniProtKB-KW"/>
</dbReference>
<dbReference type="CDD" id="cd00085">
    <property type="entry name" value="HNHc"/>
    <property type="match status" value="1"/>
</dbReference>
<dbReference type="RefSeq" id="WP_189573085.1">
    <property type="nucleotide sequence ID" value="NZ_BMXI01000018.1"/>
</dbReference>
<dbReference type="EMBL" id="BMXI01000018">
    <property type="protein sequence ID" value="GHC64581.1"/>
    <property type="molecule type" value="Genomic_DNA"/>
</dbReference>
<name>A0A918TV20_9BACT</name>
<evidence type="ECO:0000259" key="1">
    <source>
        <dbReference type="SMART" id="SM00507"/>
    </source>
</evidence>
<dbReference type="InterPro" id="IPR003615">
    <property type="entry name" value="HNH_nuc"/>
</dbReference>
<gene>
    <name evidence="2" type="ORF">GCM10007100_35240</name>
</gene>
<dbReference type="InterPro" id="IPR052892">
    <property type="entry name" value="NA-targeting_endonuclease"/>
</dbReference>
<organism evidence="2 3">
    <name type="scientific">Roseibacillus persicicus</name>
    <dbReference type="NCBI Taxonomy" id="454148"/>
    <lineage>
        <taxon>Bacteria</taxon>
        <taxon>Pseudomonadati</taxon>
        <taxon>Verrucomicrobiota</taxon>
        <taxon>Verrucomicrobiia</taxon>
        <taxon>Verrucomicrobiales</taxon>
        <taxon>Verrucomicrobiaceae</taxon>
        <taxon>Roseibacillus</taxon>
    </lineage>
</organism>
<feature type="domain" description="HNH nuclease" evidence="1">
    <location>
        <begin position="99"/>
        <end position="152"/>
    </location>
</feature>
<sequence>MDAILNRPVLVLNRLWQPVQTCSVRRALKLLCLGHAEVVQTEGDAKYQTHNLTSWVQHSVNEMAHLADELIHSVKVVLVVPKIIVLAAYDRMPRNEVKFTRHNVFLRDQFTCQYCRKKFSEKELNLDHVYPRDKGGKTTWENIVTSCIRCNTRKANKLPHEVNMKLLRDPKRPRWRPLFGSKTDTKPHHSWEQFIRPDKELVQMVN</sequence>
<keyword evidence="2" id="KW-0378">Hydrolase</keyword>
<dbReference type="InterPro" id="IPR029471">
    <property type="entry name" value="HNH_5"/>
</dbReference>
<comment type="caution">
    <text evidence="2">The sequence shown here is derived from an EMBL/GenBank/DDBJ whole genome shotgun (WGS) entry which is preliminary data.</text>
</comment>
<evidence type="ECO:0000313" key="3">
    <source>
        <dbReference type="Proteomes" id="UP000644507"/>
    </source>
</evidence>
<keyword evidence="3" id="KW-1185">Reference proteome</keyword>
<dbReference type="PANTHER" id="PTHR33877">
    <property type="entry name" value="SLL1193 PROTEIN"/>
    <property type="match status" value="1"/>
</dbReference>
<keyword evidence="2" id="KW-0540">Nuclease</keyword>
<dbReference type="AlphaFoldDB" id="A0A918TV20"/>
<protein>
    <submittedName>
        <fullName evidence="2">Restriction endonuclease</fullName>
    </submittedName>
</protein>
<dbReference type="Gene3D" id="1.10.30.50">
    <property type="match status" value="1"/>
</dbReference>
<dbReference type="PANTHER" id="PTHR33877:SF2">
    <property type="entry name" value="OS07G0170200 PROTEIN"/>
    <property type="match status" value="1"/>
</dbReference>
<dbReference type="SMART" id="SM00507">
    <property type="entry name" value="HNHc"/>
    <property type="match status" value="1"/>
</dbReference>
<proteinExistence type="predicted"/>
<reference evidence="2" key="1">
    <citation type="journal article" date="2014" name="Int. J. Syst. Evol. Microbiol.">
        <title>Complete genome sequence of Corynebacterium casei LMG S-19264T (=DSM 44701T), isolated from a smear-ripened cheese.</title>
        <authorList>
            <consortium name="US DOE Joint Genome Institute (JGI-PGF)"/>
            <person name="Walter F."/>
            <person name="Albersmeier A."/>
            <person name="Kalinowski J."/>
            <person name="Ruckert C."/>
        </authorList>
    </citation>
    <scope>NUCLEOTIDE SEQUENCE</scope>
    <source>
        <strain evidence="2">KCTC 12988</strain>
    </source>
</reference>
<dbReference type="Proteomes" id="UP000644507">
    <property type="component" value="Unassembled WGS sequence"/>
</dbReference>
<reference evidence="2" key="2">
    <citation type="submission" date="2020-09" db="EMBL/GenBank/DDBJ databases">
        <authorList>
            <person name="Sun Q."/>
            <person name="Kim S."/>
        </authorList>
    </citation>
    <scope>NUCLEOTIDE SEQUENCE</scope>
    <source>
        <strain evidence="2">KCTC 12988</strain>
    </source>
</reference>
<keyword evidence="2" id="KW-0255">Endonuclease</keyword>
<accession>A0A918TV20</accession>